<dbReference type="Pfam" id="PF24707">
    <property type="entry name" value="Swc3"/>
    <property type="match status" value="1"/>
</dbReference>
<dbReference type="PANTHER" id="PTHR28108">
    <property type="entry name" value="SWR1-COMPLEX PROTEIN 3"/>
    <property type="match status" value="1"/>
</dbReference>
<feature type="compositionally biased region" description="Basic and acidic residues" evidence="1">
    <location>
        <begin position="153"/>
        <end position="174"/>
    </location>
</feature>
<protein>
    <submittedName>
        <fullName evidence="4">WGS project CCBQ000000000 data, contig 00015</fullName>
    </submittedName>
</protein>
<feature type="compositionally biased region" description="Polar residues" evidence="1">
    <location>
        <begin position="345"/>
        <end position="360"/>
    </location>
</feature>
<dbReference type="InterPro" id="IPR057558">
    <property type="entry name" value="Swc3_dom"/>
</dbReference>
<feature type="compositionally biased region" description="Basic and acidic residues" evidence="1">
    <location>
        <begin position="428"/>
        <end position="437"/>
    </location>
</feature>
<evidence type="ECO:0000259" key="2">
    <source>
        <dbReference type="Pfam" id="PF24707"/>
    </source>
</evidence>
<sequence length="755" mass="86496">MSKKRGRRNAAKEDHTSDYETDTYGLADGDDKTRPYYLVEDLPCSIDPPRYDTFTHPLSVKDSAVLYSSLLSSRRTWIKGEMFQLYWAKQYMNTKEKEELKKEGIDPDSIDQSAAREKMNKLCDCMMQGGPHQFPIRLFILKKDEVEKAWNEAKEAKKRDREVRKEQQEEEKRLKKERKLLRKKLKQEAREKEKEKNKDKVRKPRKPYKKSAKRLEAERLKEEEKAKAAAKKSSVAKKPNTASTVRKKKMKAVVRPKPYEEQVMILNLNKMARNDKQLNDLMIKVAGGQASLSEITQFKKYIEKAKAMPAPSGTWKPMLEEVEVTDDGESDDEGSKGESVKENKNSSASPEKPVTPNQSIAVEGHDKNSATVSTAPNGGKKITEDELKNTSSSEANQSDKAVEEPSTSTPDKGVDALNTKKSTVEGSKFVDCEREGENLVENTSDQKIEGRIESADIGKIETKAIDETIKEIYEKADKSHSDSNSDSDSDSDSSSSDESNNDEDTNESKSSTVNAEEKESSEKKDDTTTGKESTGEPNGEVAEPNGEVPPPRQKRKYRRRSKVKTEEEDEEEKAMQLTTFQQKYYNGADMVFEYVENANVRFLLPKYSIIEQLEGEESYLMSFIVIHNRREVALFTTRKLKELNKKKPKDQHIKTEDYNPFEDARCPDPLFSPITVKLTGIPKKFSNIIMNSFHPQERVQQYMKSIIDRGNRLSGYNLWYQLDAYDDKELAERLRVGLRDYEQTFKSKRQKKQIL</sequence>
<feature type="region of interest" description="Disordered" evidence="1">
    <location>
        <begin position="153"/>
        <end position="253"/>
    </location>
</feature>
<feature type="compositionally biased region" description="Basic and acidic residues" evidence="1">
    <location>
        <begin position="474"/>
        <end position="483"/>
    </location>
</feature>
<feature type="compositionally biased region" description="Polar residues" evidence="1">
    <location>
        <begin position="389"/>
        <end position="410"/>
    </location>
</feature>
<feature type="compositionally biased region" description="Basic and acidic residues" evidence="1">
    <location>
        <begin position="444"/>
        <end position="461"/>
    </location>
</feature>
<evidence type="ECO:0000256" key="1">
    <source>
        <dbReference type="SAM" id="MobiDB-lite"/>
    </source>
</evidence>
<dbReference type="AlphaFoldDB" id="A0A0A8LC02"/>
<organism evidence="4 5">
    <name type="scientific">Kluyveromyces dobzhanskii CBS 2104</name>
    <dbReference type="NCBI Taxonomy" id="1427455"/>
    <lineage>
        <taxon>Eukaryota</taxon>
        <taxon>Fungi</taxon>
        <taxon>Dikarya</taxon>
        <taxon>Ascomycota</taxon>
        <taxon>Saccharomycotina</taxon>
        <taxon>Saccharomycetes</taxon>
        <taxon>Saccharomycetales</taxon>
        <taxon>Saccharomycetaceae</taxon>
        <taxon>Kluyveromyces</taxon>
    </lineage>
</organism>
<feature type="region of interest" description="Disordered" evidence="1">
    <location>
        <begin position="1"/>
        <end position="31"/>
    </location>
</feature>
<comment type="caution">
    <text evidence="4">The sequence shown here is derived from an EMBL/GenBank/DDBJ whole genome shotgun (WGS) entry which is preliminary data.</text>
</comment>
<keyword evidence="5" id="KW-1185">Reference proteome</keyword>
<accession>A0A0A8LC02</accession>
<feature type="region of interest" description="Disordered" evidence="1">
    <location>
        <begin position="307"/>
        <end position="461"/>
    </location>
</feature>
<dbReference type="InterPro" id="IPR058986">
    <property type="entry name" value="Swc3_C"/>
</dbReference>
<proteinExistence type="predicted"/>
<feature type="domain" description="SWR1-complex protein 3" evidence="2">
    <location>
        <begin position="34"/>
        <end position="145"/>
    </location>
</feature>
<feature type="compositionally biased region" description="Basic and acidic residues" evidence="1">
    <location>
        <begin position="186"/>
        <end position="198"/>
    </location>
</feature>
<dbReference type="InterPro" id="IPR037651">
    <property type="entry name" value="Swc3"/>
</dbReference>
<feature type="compositionally biased region" description="Basic and acidic residues" evidence="1">
    <location>
        <begin position="213"/>
        <end position="227"/>
    </location>
</feature>
<evidence type="ECO:0000313" key="5">
    <source>
        <dbReference type="Proteomes" id="UP000031516"/>
    </source>
</evidence>
<feature type="compositionally biased region" description="Basic and acidic residues" evidence="1">
    <location>
        <begin position="333"/>
        <end position="344"/>
    </location>
</feature>
<gene>
    <name evidence="4" type="ORF">KLDO_g3927</name>
</gene>
<dbReference type="Pfam" id="PF26242">
    <property type="entry name" value="Swc3_C"/>
    <property type="match status" value="1"/>
</dbReference>
<feature type="domain" description="Swc3 C-terminal" evidence="3">
    <location>
        <begin position="573"/>
        <end position="742"/>
    </location>
</feature>
<feature type="compositionally biased region" description="Basic and acidic residues" evidence="1">
    <location>
        <begin position="515"/>
        <end position="529"/>
    </location>
</feature>
<evidence type="ECO:0000259" key="3">
    <source>
        <dbReference type="Pfam" id="PF26242"/>
    </source>
</evidence>
<dbReference type="Proteomes" id="UP000031516">
    <property type="component" value="Unassembled WGS sequence"/>
</dbReference>
<evidence type="ECO:0000313" key="4">
    <source>
        <dbReference type="EMBL" id="CDO95695.1"/>
    </source>
</evidence>
<feature type="compositionally biased region" description="Acidic residues" evidence="1">
    <location>
        <begin position="320"/>
        <end position="332"/>
    </location>
</feature>
<name>A0A0A8LC02_9SACH</name>
<dbReference type="OrthoDB" id="4097064at2759"/>
<reference evidence="4 5" key="1">
    <citation type="submission" date="2014-03" db="EMBL/GenBank/DDBJ databases">
        <title>The genome of Kluyveromyces dobzhanskii.</title>
        <authorList>
            <person name="Nystedt B."/>
            <person name="Astrom S."/>
        </authorList>
    </citation>
    <scope>NUCLEOTIDE SEQUENCE [LARGE SCALE GENOMIC DNA]</scope>
    <source>
        <strain evidence="4 5">CBS 2104</strain>
    </source>
</reference>
<feature type="compositionally biased region" description="Basic residues" evidence="1">
    <location>
        <begin position="175"/>
        <end position="185"/>
    </location>
</feature>
<dbReference type="EMBL" id="CCBQ010000045">
    <property type="protein sequence ID" value="CDO95695.1"/>
    <property type="molecule type" value="Genomic_DNA"/>
</dbReference>
<feature type="compositionally biased region" description="Basic residues" evidence="1">
    <location>
        <begin position="552"/>
        <end position="562"/>
    </location>
</feature>
<dbReference type="GO" id="GO:0140849">
    <property type="term" value="F:ATP-dependent H2AZ histone chaperone activity"/>
    <property type="evidence" value="ECO:0007669"/>
    <property type="project" value="InterPro"/>
</dbReference>
<feature type="region of interest" description="Disordered" evidence="1">
    <location>
        <begin position="474"/>
        <end position="572"/>
    </location>
</feature>
<dbReference type="GO" id="GO:0000812">
    <property type="term" value="C:Swr1 complex"/>
    <property type="evidence" value="ECO:0007669"/>
    <property type="project" value="InterPro"/>
</dbReference>
<dbReference type="PANTHER" id="PTHR28108:SF1">
    <property type="entry name" value="SWR1-COMPLEX PROTEIN 3"/>
    <property type="match status" value="1"/>
</dbReference>
<feature type="compositionally biased region" description="Basic residues" evidence="1">
    <location>
        <begin position="199"/>
        <end position="212"/>
    </location>
</feature>